<name>A0AAE2U2S5_PSEFL</name>
<dbReference type="InterPro" id="IPR036397">
    <property type="entry name" value="RNaseH_sf"/>
</dbReference>
<dbReference type="SUPFAM" id="SSF53098">
    <property type="entry name" value="Ribonuclease H-like"/>
    <property type="match status" value="1"/>
</dbReference>
<dbReference type="GO" id="GO:0003676">
    <property type="term" value="F:nucleic acid binding"/>
    <property type="evidence" value="ECO:0007669"/>
    <property type="project" value="InterPro"/>
</dbReference>
<evidence type="ECO:0000313" key="2">
    <source>
        <dbReference type="Proteomes" id="UP000610293"/>
    </source>
</evidence>
<dbReference type="Proteomes" id="UP000610293">
    <property type="component" value="Unassembled WGS sequence"/>
</dbReference>
<sequence>MHERGANREKKMKLFLDCEFTQLNRDTKLISLALMSEAGHEYYVELTDTYLVEDCSDFVIQNVLPQLNLAAHGQTLVEAQSSLLAFLSSLECPLEVCSDAPDWDWDLFCDLAYVDNRWPAQVANRATNLILLLRHLEADDIGDVVLPELPHHALLDARILADLYRRLETDSKRGIGHGR</sequence>
<proteinExistence type="predicted"/>
<accession>A0AAE2U2S5</accession>
<dbReference type="Gene3D" id="3.30.420.10">
    <property type="entry name" value="Ribonuclease H-like superfamily/Ribonuclease H"/>
    <property type="match status" value="1"/>
</dbReference>
<dbReference type="InterPro" id="IPR012337">
    <property type="entry name" value="RNaseH-like_sf"/>
</dbReference>
<protein>
    <submittedName>
        <fullName evidence="1">3'-5' exoribonuclease</fullName>
    </submittedName>
</protein>
<gene>
    <name evidence="1" type="ORF">IFU03_06040</name>
</gene>
<comment type="caution">
    <text evidence="1">The sequence shown here is derived from an EMBL/GenBank/DDBJ whole genome shotgun (WGS) entry which is preliminary data.</text>
</comment>
<reference evidence="1" key="1">
    <citation type="journal article" date="2020" name="FEMS Microbiol. Ecol.">
        <title>Temporal dynamics of bacterial communities during seed development and maturation.</title>
        <authorList>
            <person name="Chesneau G."/>
            <person name="Torres-Cortes G."/>
            <person name="Briand M."/>
            <person name="Darrasse A."/>
            <person name="Preveaux A."/>
            <person name="Marais C."/>
            <person name="Jacques M.A."/>
            <person name="Shade A."/>
            <person name="Barret M."/>
        </authorList>
    </citation>
    <scope>NUCLEOTIDE SEQUENCE</scope>
    <source>
        <strain evidence="1">CFBP13533</strain>
    </source>
</reference>
<dbReference type="EMBL" id="JACYNJ010000003">
    <property type="protein sequence ID" value="MBD8269315.1"/>
    <property type="molecule type" value="Genomic_DNA"/>
</dbReference>
<dbReference type="AlphaFoldDB" id="A0AAE2U2S5"/>
<organism evidence="1 2">
    <name type="scientific">Pseudomonas fluorescens</name>
    <dbReference type="NCBI Taxonomy" id="294"/>
    <lineage>
        <taxon>Bacteria</taxon>
        <taxon>Pseudomonadati</taxon>
        <taxon>Pseudomonadota</taxon>
        <taxon>Gammaproteobacteria</taxon>
        <taxon>Pseudomonadales</taxon>
        <taxon>Pseudomonadaceae</taxon>
        <taxon>Pseudomonas</taxon>
    </lineage>
</organism>
<evidence type="ECO:0000313" key="1">
    <source>
        <dbReference type="EMBL" id="MBD8269315.1"/>
    </source>
</evidence>